<dbReference type="Gene3D" id="3.40.30.10">
    <property type="entry name" value="Glutaredoxin"/>
    <property type="match status" value="1"/>
</dbReference>
<accession>F9UK77</accession>
<comment type="caution">
    <text evidence="5">The sequence shown here is derived from an EMBL/GenBank/DDBJ whole genome shotgun (WGS) entry which is preliminary data.</text>
</comment>
<dbReference type="Proteomes" id="UP000004978">
    <property type="component" value="Unassembled WGS sequence"/>
</dbReference>
<keyword evidence="3" id="KW-0676">Redox-active center</keyword>
<dbReference type="STRING" id="1037410.MCSF7_01441"/>
<dbReference type="eggNOG" id="COG2077">
    <property type="taxonomic scope" value="Bacteria"/>
</dbReference>
<dbReference type="AlphaFoldDB" id="F9UK77"/>
<dbReference type="EMBL" id="AFXA01000011">
    <property type="protein sequence ID" value="EGV00082.1"/>
    <property type="molecule type" value="Genomic_DNA"/>
</dbReference>
<evidence type="ECO:0000256" key="2">
    <source>
        <dbReference type="ARBA" id="ARBA00022862"/>
    </source>
</evidence>
<evidence type="ECO:0000313" key="6">
    <source>
        <dbReference type="Proteomes" id="UP000004978"/>
    </source>
</evidence>
<dbReference type="SUPFAM" id="SSF52833">
    <property type="entry name" value="Thioredoxin-like"/>
    <property type="match status" value="1"/>
</dbReference>
<dbReference type="GO" id="GO:0004601">
    <property type="term" value="F:peroxidase activity"/>
    <property type="evidence" value="ECO:0007669"/>
    <property type="project" value="UniProtKB-KW"/>
</dbReference>
<keyword evidence="1 5" id="KW-0560">Oxidoreductase</keyword>
<dbReference type="PANTHER" id="PTHR43110">
    <property type="entry name" value="THIOL PEROXIDASE"/>
    <property type="match status" value="1"/>
</dbReference>
<dbReference type="RefSeq" id="WP_006608695.1">
    <property type="nucleotide sequence ID" value="NZ_AFXA01000011.1"/>
</dbReference>
<dbReference type="InterPro" id="IPR050455">
    <property type="entry name" value="Tpx_Peroxidase_subfamily"/>
</dbReference>
<protein>
    <submittedName>
        <fullName evidence="5">Thiol peroxidase</fullName>
    </submittedName>
</protein>
<keyword evidence="2" id="KW-0049">Antioxidant</keyword>
<evidence type="ECO:0000256" key="1">
    <source>
        <dbReference type="ARBA" id="ARBA00022559"/>
    </source>
</evidence>
<evidence type="ECO:0000256" key="3">
    <source>
        <dbReference type="ARBA" id="ARBA00023284"/>
    </source>
</evidence>
<dbReference type="InterPro" id="IPR000866">
    <property type="entry name" value="AhpC/TSA"/>
</dbReference>
<dbReference type="Pfam" id="PF00578">
    <property type="entry name" value="AhpC-TSA"/>
    <property type="match status" value="1"/>
</dbReference>
<name>F9UK77_9BACT</name>
<gene>
    <name evidence="5" type="ORF">MCSF7_01441</name>
</gene>
<sequence length="166" mass="18703">MKRTVQLGDATLTFVGQEAQLGQQLELKGAKAGDFAQSLATRSHDYAVLAVFPSSNTSVCDMQILELSKISETYPNFDYITFSVDLPSALADYKNLHPTGKVELYSDYYNHYVAKQLGLLIEEIHLMGRAMFILDKENKIIYKQINSQVKEQVDFASLKNELEKLS</sequence>
<evidence type="ECO:0000313" key="5">
    <source>
        <dbReference type="EMBL" id="EGV00082.1"/>
    </source>
</evidence>
<keyword evidence="6" id="KW-1185">Reference proteome</keyword>
<feature type="domain" description="Alkyl hydroperoxide reductase subunit C/ Thiol specific antioxidant" evidence="4">
    <location>
        <begin position="26"/>
        <end position="142"/>
    </location>
</feature>
<organism evidence="5 6">
    <name type="scientific">Mycoplasmopsis columbina SF7</name>
    <dbReference type="NCBI Taxonomy" id="1037410"/>
    <lineage>
        <taxon>Bacteria</taxon>
        <taxon>Bacillati</taxon>
        <taxon>Mycoplasmatota</taxon>
        <taxon>Mycoplasmoidales</taxon>
        <taxon>Metamycoplasmataceae</taxon>
        <taxon>Mycoplasmopsis</taxon>
    </lineage>
</organism>
<evidence type="ECO:0000259" key="4">
    <source>
        <dbReference type="Pfam" id="PF00578"/>
    </source>
</evidence>
<reference evidence="5 6" key="1">
    <citation type="journal article" date="2013" name="Genome Announc.">
        <title>Genome Sequence of Mycoplasma columbinum Strain SF7.</title>
        <authorList>
            <person name="Guo Z."/>
            <person name="Xu X."/>
            <person name="Zheng Q."/>
            <person name="Li T."/>
            <person name="Kuang S."/>
            <person name="Zhang Z."/>
            <person name="Chen Y."/>
            <person name="Lu X."/>
            <person name="Zhou R."/>
            <person name="Bi D."/>
            <person name="Jin H."/>
        </authorList>
    </citation>
    <scope>NUCLEOTIDE SEQUENCE [LARGE SCALE GENOMIC DNA]</scope>
    <source>
        <strain evidence="5 6">SF7</strain>
    </source>
</reference>
<proteinExistence type="predicted"/>
<dbReference type="PANTHER" id="PTHR43110:SF1">
    <property type="entry name" value="THIOL PEROXIDASE"/>
    <property type="match status" value="1"/>
</dbReference>
<dbReference type="InterPro" id="IPR036249">
    <property type="entry name" value="Thioredoxin-like_sf"/>
</dbReference>
<keyword evidence="1 5" id="KW-0575">Peroxidase</keyword>